<sequence>MAKLTVFILAATPPTLVMLAAWKSPLSKKLQERSKLDLEIKKQEMLREGGKLQNGKKFDGRKREGEK</sequence>
<name>A0A9N9Q0C9_9HELO</name>
<organism evidence="3 4">
    <name type="scientific">Hymenoscyphus albidus</name>
    <dbReference type="NCBI Taxonomy" id="595503"/>
    <lineage>
        <taxon>Eukaryota</taxon>
        <taxon>Fungi</taxon>
        <taxon>Dikarya</taxon>
        <taxon>Ascomycota</taxon>
        <taxon>Pezizomycotina</taxon>
        <taxon>Leotiomycetes</taxon>
        <taxon>Helotiales</taxon>
        <taxon>Helotiaceae</taxon>
        <taxon>Hymenoscyphus</taxon>
    </lineage>
</organism>
<feature type="region of interest" description="Disordered" evidence="1">
    <location>
        <begin position="47"/>
        <end position="67"/>
    </location>
</feature>
<keyword evidence="4" id="KW-1185">Reference proteome</keyword>
<evidence type="ECO:0000313" key="3">
    <source>
        <dbReference type="EMBL" id="CAG8981343.1"/>
    </source>
</evidence>
<comment type="caution">
    <text evidence="3">The sequence shown here is derived from an EMBL/GenBank/DDBJ whole genome shotgun (WGS) entry which is preliminary data.</text>
</comment>
<gene>
    <name evidence="3" type="ORF">HYALB_00005145</name>
</gene>
<protein>
    <submittedName>
        <fullName evidence="3">Uncharacterized protein</fullName>
    </submittedName>
</protein>
<keyword evidence="2" id="KW-0732">Signal</keyword>
<dbReference type="OrthoDB" id="10353843at2759"/>
<evidence type="ECO:0000256" key="1">
    <source>
        <dbReference type="SAM" id="MobiDB-lite"/>
    </source>
</evidence>
<evidence type="ECO:0000256" key="2">
    <source>
        <dbReference type="SAM" id="SignalP"/>
    </source>
</evidence>
<proteinExistence type="predicted"/>
<feature type="chain" id="PRO_5040451697" evidence="2">
    <location>
        <begin position="20"/>
        <end position="67"/>
    </location>
</feature>
<dbReference type="EMBL" id="CAJVRM010000463">
    <property type="protein sequence ID" value="CAG8981343.1"/>
    <property type="molecule type" value="Genomic_DNA"/>
</dbReference>
<accession>A0A9N9Q0C9</accession>
<reference evidence="3" key="1">
    <citation type="submission" date="2021-07" db="EMBL/GenBank/DDBJ databases">
        <authorList>
            <person name="Durling M."/>
        </authorList>
    </citation>
    <scope>NUCLEOTIDE SEQUENCE</scope>
</reference>
<feature type="signal peptide" evidence="2">
    <location>
        <begin position="1"/>
        <end position="19"/>
    </location>
</feature>
<dbReference type="Proteomes" id="UP000701801">
    <property type="component" value="Unassembled WGS sequence"/>
</dbReference>
<evidence type="ECO:0000313" key="4">
    <source>
        <dbReference type="Proteomes" id="UP000701801"/>
    </source>
</evidence>
<dbReference type="AlphaFoldDB" id="A0A9N9Q0C9"/>